<dbReference type="AlphaFoldDB" id="A0A504YPK7"/>
<evidence type="ECO:0000259" key="12">
    <source>
        <dbReference type="Pfam" id="PF08234"/>
    </source>
</evidence>
<keyword evidence="14" id="KW-1185">Reference proteome</keyword>
<keyword evidence="5 10" id="KW-0132">Cell division</keyword>
<dbReference type="PANTHER" id="PTHR14281">
    <property type="entry name" value="KINETOCHORE PROTEIN SPC25-RELATED"/>
    <property type="match status" value="1"/>
</dbReference>
<evidence type="ECO:0000256" key="10">
    <source>
        <dbReference type="RuleBase" id="RU367150"/>
    </source>
</evidence>
<feature type="domain" description="Chromosome segregation protein Spc25 C-terminal" evidence="12">
    <location>
        <begin position="183"/>
        <end position="250"/>
    </location>
</feature>
<dbReference type="STRING" id="46835.A0A504YPK7"/>
<keyword evidence="8 10" id="KW-0131">Cell cycle</keyword>
<evidence type="ECO:0000313" key="13">
    <source>
        <dbReference type="EMBL" id="TPP63143.1"/>
    </source>
</evidence>
<accession>A0A504YPK7</accession>
<evidence type="ECO:0000256" key="6">
    <source>
        <dbReference type="ARBA" id="ARBA00022776"/>
    </source>
</evidence>
<protein>
    <recommendedName>
        <fullName evidence="3 10">Kinetochore protein SPC25</fullName>
    </recommendedName>
</protein>
<name>A0A504YPK7_FASGI</name>
<dbReference type="CDD" id="cd23784">
    <property type="entry name" value="RWD_Spc25"/>
    <property type="match status" value="1"/>
</dbReference>
<keyword evidence="6 10" id="KW-0498">Mitosis</keyword>
<proteinExistence type="inferred from homology"/>
<keyword evidence="10" id="KW-0539">Nucleus</keyword>
<evidence type="ECO:0000256" key="8">
    <source>
        <dbReference type="ARBA" id="ARBA00023306"/>
    </source>
</evidence>
<dbReference type="GO" id="GO:0005634">
    <property type="term" value="C:nucleus"/>
    <property type="evidence" value="ECO:0007669"/>
    <property type="project" value="UniProtKB-SubCell"/>
</dbReference>
<keyword evidence="10" id="KW-0995">Kinetochore</keyword>
<evidence type="ECO:0000313" key="14">
    <source>
        <dbReference type="Proteomes" id="UP000316759"/>
    </source>
</evidence>
<keyword evidence="4 10" id="KW-0158">Chromosome</keyword>
<evidence type="ECO:0000256" key="4">
    <source>
        <dbReference type="ARBA" id="ARBA00022454"/>
    </source>
</evidence>
<dbReference type="SMR" id="A0A504YPK7"/>
<comment type="function">
    <text evidence="10">Acts as a component of the essential kinetochore-associated NDC80 complex, which is required for chromosome segregation and spindle checkpoint activity.</text>
</comment>
<dbReference type="Gene3D" id="3.30.457.50">
    <property type="entry name" value="Chromosome segregation protein Spc25"/>
    <property type="match status" value="1"/>
</dbReference>
<comment type="similarity">
    <text evidence="2 10">Belongs to the SPC25 family.</text>
</comment>
<sequence length="265" mass="30247">MTVSELQAVNWKLGRLHKSKMKLFSPAKQGILANMEDAHNSYSFLNALGCISNPVAVIENLQSLLSIHSIGKQEFDECESRAVEYAEQLRKRIAQGEEQVDALLSRVSEIKHSTNKLRISLKNLRSLREDLRKQVSELESNGSSENEIFSAEFMSCNLSQLVETVRQFERLFGVVAKRTTSDTLQLFFHGCAMPTNPKAVCTCQLRYTKLRCFEAVSCNPLVPDFERLVNHLNLTNDMRSFLIVLRHRFRRYFELASAVSKQLIS</sequence>
<comment type="subunit">
    <text evidence="10">Component of the NDC80 complex.</text>
</comment>
<evidence type="ECO:0000256" key="1">
    <source>
        <dbReference type="ARBA" id="ARBA00004584"/>
    </source>
</evidence>
<evidence type="ECO:0000256" key="7">
    <source>
        <dbReference type="ARBA" id="ARBA00023054"/>
    </source>
</evidence>
<keyword evidence="9 10" id="KW-0137">Centromere</keyword>
<evidence type="ECO:0000256" key="5">
    <source>
        <dbReference type="ARBA" id="ARBA00022618"/>
    </source>
</evidence>
<keyword evidence="7 11" id="KW-0175">Coiled coil</keyword>
<reference evidence="13 14" key="1">
    <citation type="submission" date="2019-04" db="EMBL/GenBank/DDBJ databases">
        <title>Annotation for the trematode Fasciola gigantica.</title>
        <authorList>
            <person name="Choi Y.-J."/>
        </authorList>
    </citation>
    <scope>NUCLEOTIDE SEQUENCE [LARGE SCALE GENOMIC DNA]</scope>
    <source>
        <strain evidence="13">Uganda_cow_1</strain>
    </source>
</reference>
<feature type="coiled-coil region" evidence="11">
    <location>
        <begin position="86"/>
        <end position="141"/>
    </location>
</feature>
<dbReference type="GO" id="GO:0051301">
    <property type="term" value="P:cell division"/>
    <property type="evidence" value="ECO:0007669"/>
    <property type="project" value="UniProtKB-UniRule"/>
</dbReference>
<comment type="subcellular location">
    <subcellularLocation>
        <location evidence="1">Chromosome</location>
        <location evidence="1">Centromere</location>
    </subcellularLocation>
    <subcellularLocation>
        <location evidence="10">Nucleus</location>
    </subcellularLocation>
    <subcellularLocation>
        <location evidence="10">Chromosome</location>
        <location evidence="10">Centromere</location>
        <location evidence="10">Kinetochore</location>
    </subcellularLocation>
</comment>
<comment type="caution">
    <text evidence="13">The sequence shown here is derived from an EMBL/GenBank/DDBJ whole genome shotgun (WGS) entry which is preliminary data.</text>
</comment>
<dbReference type="GO" id="GO:0031262">
    <property type="term" value="C:Ndc80 complex"/>
    <property type="evidence" value="ECO:0007669"/>
    <property type="project" value="InterPro"/>
</dbReference>
<evidence type="ECO:0000256" key="11">
    <source>
        <dbReference type="SAM" id="Coils"/>
    </source>
</evidence>
<dbReference type="InterPro" id="IPR045143">
    <property type="entry name" value="Spc25"/>
</dbReference>
<dbReference type="OrthoDB" id="6353017at2759"/>
<evidence type="ECO:0000256" key="2">
    <source>
        <dbReference type="ARBA" id="ARBA00006379"/>
    </source>
</evidence>
<dbReference type="Proteomes" id="UP000316759">
    <property type="component" value="Unassembled WGS sequence"/>
</dbReference>
<evidence type="ECO:0000256" key="3">
    <source>
        <dbReference type="ARBA" id="ARBA00013692"/>
    </source>
</evidence>
<organism evidence="13 14">
    <name type="scientific">Fasciola gigantica</name>
    <name type="common">Giant liver fluke</name>
    <dbReference type="NCBI Taxonomy" id="46835"/>
    <lineage>
        <taxon>Eukaryota</taxon>
        <taxon>Metazoa</taxon>
        <taxon>Spiralia</taxon>
        <taxon>Lophotrochozoa</taxon>
        <taxon>Platyhelminthes</taxon>
        <taxon>Trematoda</taxon>
        <taxon>Digenea</taxon>
        <taxon>Plagiorchiida</taxon>
        <taxon>Echinostomata</taxon>
        <taxon>Echinostomatoidea</taxon>
        <taxon>Fasciolidae</taxon>
        <taxon>Fasciola</taxon>
    </lineage>
</organism>
<evidence type="ECO:0000256" key="9">
    <source>
        <dbReference type="ARBA" id="ARBA00023328"/>
    </source>
</evidence>
<gene>
    <name evidence="13" type="ORF">FGIG_04985</name>
</gene>
<dbReference type="PANTHER" id="PTHR14281:SF0">
    <property type="entry name" value="KINETOCHORE PROTEIN SPC25"/>
    <property type="match status" value="1"/>
</dbReference>
<dbReference type="EMBL" id="SUNJ01006006">
    <property type="protein sequence ID" value="TPP63143.1"/>
    <property type="molecule type" value="Genomic_DNA"/>
</dbReference>
<dbReference type="InterPro" id="IPR013255">
    <property type="entry name" value="Spc25_C"/>
</dbReference>
<dbReference type="GO" id="GO:0007059">
    <property type="term" value="P:chromosome segregation"/>
    <property type="evidence" value="ECO:0007669"/>
    <property type="project" value="InterPro"/>
</dbReference>
<dbReference type="Pfam" id="PF08234">
    <property type="entry name" value="Spindle_Spc25"/>
    <property type="match status" value="1"/>
</dbReference>